<feature type="region of interest" description="Disordered" evidence="1">
    <location>
        <begin position="136"/>
        <end position="159"/>
    </location>
</feature>
<organism evidence="3 4">
    <name type="scientific">Taxus chinensis</name>
    <name type="common">Chinese yew</name>
    <name type="synonym">Taxus wallichiana var. chinensis</name>
    <dbReference type="NCBI Taxonomy" id="29808"/>
    <lineage>
        <taxon>Eukaryota</taxon>
        <taxon>Viridiplantae</taxon>
        <taxon>Streptophyta</taxon>
        <taxon>Embryophyta</taxon>
        <taxon>Tracheophyta</taxon>
        <taxon>Spermatophyta</taxon>
        <taxon>Pinopsida</taxon>
        <taxon>Pinidae</taxon>
        <taxon>Conifers II</taxon>
        <taxon>Cupressales</taxon>
        <taxon>Taxaceae</taxon>
        <taxon>Taxus</taxon>
    </lineage>
</organism>
<keyword evidence="4" id="KW-1185">Reference proteome</keyword>
<accession>A0AA38F9A1</accession>
<dbReference type="PANTHER" id="PTHR35046">
    <property type="entry name" value="ZINC KNUCKLE (CCHC-TYPE) FAMILY PROTEIN"/>
    <property type="match status" value="1"/>
</dbReference>
<evidence type="ECO:0000313" key="3">
    <source>
        <dbReference type="EMBL" id="KAH9294083.1"/>
    </source>
</evidence>
<dbReference type="OMA" id="ARITHNF"/>
<proteinExistence type="predicted"/>
<feature type="non-terminal residue" evidence="3">
    <location>
        <position position="159"/>
    </location>
</feature>
<reference evidence="3 4" key="1">
    <citation type="journal article" date="2021" name="Nat. Plants">
        <title>The Taxus genome provides insights into paclitaxel biosynthesis.</title>
        <authorList>
            <person name="Xiong X."/>
            <person name="Gou J."/>
            <person name="Liao Q."/>
            <person name="Li Y."/>
            <person name="Zhou Q."/>
            <person name="Bi G."/>
            <person name="Li C."/>
            <person name="Du R."/>
            <person name="Wang X."/>
            <person name="Sun T."/>
            <person name="Guo L."/>
            <person name="Liang H."/>
            <person name="Lu P."/>
            <person name="Wu Y."/>
            <person name="Zhang Z."/>
            <person name="Ro D.K."/>
            <person name="Shang Y."/>
            <person name="Huang S."/>
            <person name="Yan J."/>
        </authorList>
    </citation>
    <scope>NUCLEOTIDE SEQUENCE [LARGE SCALE GENOMIC DNA]</scope>
    <source>
        <strain evidence="3">Ta-2019</strain>
    </source>
</reference>
<dbReference type="InterPro" id="IPR056924">
    <property type="entry name" value="SH3_Tf2-1"/>
</dbReference>
<feature type="non-terminal residue" evidence="3">
    <location>
        <position position="1"/>
    </location>
</feature>
<comment type="caution">
    <text evidence="3">The sequence shown here is derived from an EMBL/GenBank/DDBJ whole genome shotgun (WGS) entry which is preliminary data.</text>
</comment>
<dbReference type="AlphaFoldDB" id="A0AA38F9A1"/>
<dbReference type="Pfam" id="PF24626">
    <property type="entry name" value="SH3_Tf2-1"/>
    <property type="match status" value="1"/>
</dbReference>
<sequence length="159" mass="18404">RSPFQIVYGRNPKGVLDLIVLPGEDETSDDAEAFAEHILQLQDEVRENLKVSNAQYKSAADASRRVSVFEEGYMVMVHLRKERFPKGTYNKLKYKKIGPCRILKKMSDNAYKVELPENFAISPVFNVSELYKFPGHDQNFEEEEEINWKQTDAEEEKGK</sequence>
<dbReference type="Proteomes" id="UP000824469">
    <property type="component" value="Unassembled WGS sequence"/>
</dbReference>
<evidence type="ECO:0000313" key="4">
    <source>
        <dbReference type="Proteomes" id="UP000824469"/>
    </source>
</evidence>
<feature type="domain" description="Tf2-1-like SH3-like" evidence="2">
    <location>
        <begin position="72"/>
        <end position="133"/>
    </location>
</feature>
<protein>
    <recommendedName>
        <fullName evidence="2">Tf2-1-like SH3-like domain-containing protein</fullName>
    </recommendedName>
</protein>
<evidence type="ECO:0000259" key="2">
    <source>
        <dbReference type="Pfam" id="PF24626"/>
    </source>
</evidence>
<gene>
    <name evidence="3" type="ORF">KI387_040713</name>
</gene>
<dbReference type="EMBL" id="JAHRHJ020000413">
    <property type="protein sequence ID" value="KAH9294083.1"/>
    <property type="molecule type" value="Genomic_DNA"/>
</dbReference>
<name>A0AA38F9A1_TAXCH</name>
<dbReference type="PANTHER" id="PTHR35046:SF26">
    <property type="entry name" value="RNA-DIRECTED DNA POLYMERASE"/>
    <property type="match status" value="1"/>
</dbReference>
<evidence type="ECO:0000256" key="1">
    <source>
        <dbReference type="SAM" id="MobiDB-lite"/>
    </source>
</evidence>